<protein>
    <submittedName>
        <fullName evidence="3">Cupin domain-containing protein</fullName>
    </submittedName>
</protein>
<name>A0A7D5TIQ7_9EURY</name>
<dbReference type="SUPFAM" id="SSF51182">
    <property type="entry name" value="RmlC-like cupins"/>
    <property type="match status" value="1"/>
</dbReference>
<feature type="region of interest" description="Disordered" evidence="1">
    <location>
        <begin position="1"/>
        <end position="45"/>
    </location>
</feature>
<evidence type="ECO:0000256" key="1">
    <source>
        <dbReference type="SAM" id="MobiDB-lite"/>
    </source>
</evidence>
<sequence length="204" mass="22708">MTPRAPAGEDSPGRPTGTPYVDDDWVRSPPAGKTVLFTDRPDDPDRDPLGFEMWLDADGAHGPMRHVHPEQDEFFEVVDGRLGVFHEGTTTEYGPGQRVEIPAGDEHRFWNAGPTELHLRGGVDPGLRTETFMRITYGLARDGEPVTPSGMPLNLLRVAVLLDEFDDMLYLAGAPVWLQRLGVELAAPVGRLLGYDNEYREYRP</sequence>
<dbReference type="Proteomes" id="UP000509346">
    <property type="component" value="Chromosome"/>
</dbReference>
<accession>A0A7D5TIQ7</accession>
<gene>
    <name evidence="3" type="ORF">HZS54_21965</name>
</gene>
<proteinExistence type="predicted"/>
<feature type="domain" description="Cupin type-2" evidence="2">
    <location>
        <begin position="59"/>
        <end position="118"/>
    </location>
</feature>
<dbReference type="Gene3D" id="2.60.120.10">
    <property type="entry name" value="Jelly Rolls"/>
    <property type="match status" value="1"/>
</dbReference>
<dbReference type="EMBL" id="CP058909">
    <property type="protein sequence ID" value="QLH84136.1"/>
    <property type="molecule type" value="Genomic_DNA"/>
</dbReference>
<dbReference type="KEGG" id="hpel:HZS54_21965"/>
<keyword evidence="4" id="KW-1185">Reference proteome</keyword>
<evidence type="ECO:0000313" key="4">
    <source>
        <dbReference type="Proteomes" id="UP000509346"/>
    </source>
</evidence>
<dbReference type="InterPro" id="IPR014710">
    <property type="entry name" value="RmlC-like_jellyroll"/>
</dbReference>
<dbReference type="Pfam" id="PF07883">
    <property type="entry name" value="Cupin_2"/>
    <property type="match status" value="1"/>
</dbReference>
<reference evidence="3 4" key="1">
    <citation type="submission" date="2020-07" db="EMBL/GenBank/DDBJ databases">
        <title>Halosimplex litoreum sp. nov. and Halosimplex rubrum sp. nov., isolated from different salt environments.</title>
        <authorList>
            <person name="Cui H."/>
        </authorList>
    </citation>
    <scope>NUCLEOTIDE SEQUENCE [LARGE SCALE GENOMIC DNA]</scope>
    <source>
        <strain evidence="3 4">R2</strain>
    </source>
</reference>
<dbReference type="InterPro" id="IPR011051">
    <property type="entry name" value="RmlC_Cupin_sf"/>
</dbReference>
<evidence type="ECO:0000259" key="2">
    <source>
        <dbReference type="Pfam" id="PF07883"/>
    </source>
</evidence>
<dbReference type="AlphaFoldDB" id="A0A7D5TIQ7"/>
<evidence type="ECO:0000313" key="3">
    <source>
        <dbReference type="EMBL" id="QLH84136.1"/>
    </source>
</evidence>
<dbReference type="RefSeq" id="WP_179919231.1">
    <property type="nucleotide sequence ID" value="NZ_CP058909.1"/>
</dbReference>
<dbReference type="GeneID" id="56085316"/>
<organism evidence="3 4">
    <name type="scientific">Halosimplex pelagicum</name>
    <dbReference type="NCBI Taxonomy" id="869886"/>
    <lineage>
        <taxon>Archaea</taxon>
        <taxon>Methanobacteriati</taxon>
        <taxon>Methanobacteriota</taxon>
        <taxon>Stenosarchaea group</taxon>
        <taxon>Halobacteria</taxon>
        <taxon>Halobacteriales</taxon>
        <taxon>Haloarculaceae</taxon>
        <taxon>Halosimplex</taxon>
    </lineage>
</organism>
<dbReference type="OrthoDB" id="307518at2157"/>
<dbReference type="InterPro" id="IPR013096">
    <property type="entry name" value="Cupin_2"/>
</dbReference>